<evidence type="ECO:0000256" key="6">
    <source>
        <dbReference type="ARBA" id="ARBA00023136"/>
    </source>
</evidence>
<dbReference type="GO" id="GO:0005886">
    <property type="term" value="C:plasma membrane"/>
    <property type="evidence" value="ECO:0007669"/>
    <property type="project" value="UniProtKB-SubCell"/>
</dbReference>
<dbReference type="EMBL" id="FNFK01000026">
    <property type="protein sequence ID" value="SDK36556.1"/>
    <property type="molecule type" value="Genomic_DNA"/>
</dbReference>
<dbReference type="InterPro" id="IPR050366">
    <property type="entry name" value="BP-dependent_transpt_permease"/>
</dbReference>
<gene>
    <name evidence="9" type="ORF">SAMN04488098_10266</name>
</gene>
<evidence type="ECO:0000256" key="3">
    <source>
        <dbReference type="ARBA" id="ARBA00022475"/>
    </source>
</evidence>
<organism evidence="9 10">
    <name type="scientific">Alkalibacterium thalassium</name>
    <dbReference type="NCBI Taxonomy" id="426701"/>
    <lineage>
        <taxon>Bacteria</taxon>
        <taxon>Bacillati</taxon>
        <taxon>Bacillota</taxon>
        <taxon>Bacilli</taxon>
        <taxon>Lactobacillales</taxon>
        <taxon>Carnobacteriaceae</taxon>
        <taxon>Alkalibacterium</taxon>
    </lineage>
</organism>
<dbReference type="Pfam" id="PF12911">
    <property type="entry name" value="OppC_N"/>
    <property type="match status" value="1"/>
</dbReference>
<evidence type="ECO:0000256" key="5">
    <source>
        <dbReference type="ARBA" id="ARBA00022989"/>
    </source>
</evidence>
<keyword evidence="3" id="KW-1003">Cell membrane</keyword>
<evidence type="ECO:0000256" key="4">
    <source>
        <dbReference type="ARBA" id="ARBA00022692"/>
    </source>
</evidence>
<dbReference type="STRING" id="426701.SAMN04488098_10266"/>
<dbReference type="Pfam" id="PF00528">
    <property type="entry name" value="BPD_transp_1"/>
    <property type="match status" value="1"/>
</dbReference>
<evidence type="ECO:0000313" key="9">
    <source>
        <dbReference type="EMBL" id="SDK36556.1"/>
    </source>
</evidence>
<evidence type="ECO:0000256" key="1">
    <source>
        <dbReference type="ARBA" id="ARBA00004651"/>
    </source>
</evidence>
<keyword evidence="4 7" id="KW-0812">Transmembrane</keyword>
<dbReference type="InterPro" id="IPR000515">
    <property type="entry name" value="MetI-like"/>
</dbReference>
<keyword evidence="5 7" id="KW-1133">Transmembrane helix</keyword>
<dbReference type="AlphaFoldDB" id="A0A1G9BAE5"/>
<dbReference type="InterPro" id="IPR035906">
    <property type="entry name" value="MetI-like_sf"/>
</dbReference>
<evidence type="ECO:0000256" key="2">
    <source>
        <dbReference type="ARBA" id="ARBA00022448"/>
    </source>
</evidence>
<protein>
    <submittedName>
        <fullName evidence="9">Peptide/nickel transport system permease protein</fullName>
    </submittedName>
</protein>
<dbReference type="PROSITE" id="PS50928">
    <property type="entry name" value="ABC_TM1"/>
    <property type="match status" value="1"/>
</dbReference>
<dbReference type="GO" id="GO:0055085">
    <property type="term" value="P:transmembrane transport"/>
    <property type="evidence" value="ECO:0007669"/>
    <property type="project" value="InterPro"/>
</dbReference>
<dbReference type="Proteomes" id="UP000199433">
    <property type="component" value="Unassembled WGS sequence"/>
</dbReference>
<feature type="transmembrane region" description="Helical" evidence="7">
    <location>
        <begin position="286"/>
        <end position="304"/>
    </location>
</feature>
<name>A0A1G9BAE5_9LACT</name>
<feature type="domain" description="ABC transmembrane type-1" evidence="8">
    <location>
        <begin position="113"/>
        <end position="304"/>
    </location>
</feature>
<reference evidence="10" key="1">
    <citation type="submission" date="2016-10" db="EMBL/GenBank/DDBJ databases">
        <authorList>
            <person name="Varghese N."/>
            <person name="Submissions S."/>
        </authorList>
    </citation>
    <scope>NUCLEOTIDE SEQUENCE [LARGE SCALE GENOMIC DNA]</scope>
    <source>
        <strain evidence="10">DSM 19181</strain>
    </source>
</reference>
<feature type="transmembrane region" description="Helical" evidence="7">
    <location>
        <begin position="207"/>
        <end position="227"/>
    </location>
</feature>
<dbReference type="RefSeq" id="WP_218121414.1">
    <property type="nucleotide sequence ID" value="NZ_FNFK01000026.1"/>
</dbReference>
<comment type="subcellular location">
    <subcellularLocation>
        <location evidence="1 7">Cell membrane</location>
        <topology evidence="1 7">Multi-pass membrane protein</topology>
    </subcellularLocation>
</comment>
<keyword evidence="10" id="KW-1185">Reference proteome</keyword>
<dbReference type="PANTHER" id="PTHR43386">
    <property type="entry name" value="OLIGOPEPTIDE TRANSPORT SYSTEM PERMEASE PROTEIN APPC"/>
    <property type="match status" value="1"/>
</dbReference>
<comment type="similarity">
    <text evidence="7">Belongs to the binding-protein-dependent transport system permease family.</text>
</comment>
<sequence>MAQNVGNKNAEAMFHLVDAVERINFPGNEAEQIATDGDSYIKTVAKRFFKNKVAVVSLVIFIILVLTAVFANQLAPHPRDVSVGRFQAAPYDNFYLGTDDIGRDVLSRLIHGTQVSMIVGLGSVLVYVIIGTTLGLISGYFGGVVDSVIMRITEAFMSFPFFMVILTLVSLLGSGLWVVTAVLGFLSWPPLCRLVRGQVLTLKKQDFVLAAVATGYSTPGILFIHILPNVLSPILVNATFGIATAILTEASLSFLGVGVQRPRPSWGNILSEAQSLRVLAYEPWRWVPAGILVFVAVLAINFIGDGLRQAIEGENKA</sequence>
<feature type="transmembrane region" description="Helical" evidence="7">
    <location>
        <begin position="234"/>
        <end position="257"/>
    </location>
</feature>
<dbReference type="SUPFAM" id="SSF161098">
    <property type="entry name" value="MetI-like"/>
    <property type="match status" value="1"/>
</dbReference>
<dbReference type="InterPro" id="IPR025966">
    <property type="entry name" value="OppC_N"/>
</dbReference>
<accession>A0A1G9BAE5</accession>
<evidence type="ECO:0000313" key="10">
    <source>
        <dbReference type="Proteomes" id="UP000199433"/>
    </source>
</evidence>
<evidence type="ECO:0000259" key="8">
    <source>
        <dbReference type="PROSITE" id="PS50928"/>
    </source>
</evidence>
<proteinExistence type="inferred from homology"/>
<evidence type="ECO:0000256" key="7">
    <source>
        <dbReference type="RuleBase" id="RU363032"/>
    </source>
</evidence>
<feature type="transmembrane region" description="Helical" evidence="7">
    <location>
        <begin position="161"/>
        <end position="187"/>
    </location>
</feature>
<feature type="transmembrane region" description="Helical" evidence="7">
    <location>
        <begin position="124"/>
        <end position="149"/>
    </location>
</feature>
<dbReference type="Gene3D" id="1.10.3720.10">
    <property type="entry name" value="MetI-like"/>
    <property type="match status" value="1"/>
</dbReference>
<dbReference type="PANTHER" id="PTHR43386:SF1">
    <property type="entry name" value="D,D-DIPEPTIDE TRANSPORT SYSTEM PERMEASE PROTEIN DDPC-RELATED"/>
    <property type="match status" value="1"/>
</dbReference>
<feature type="transmembrane region" description="Helical" evidence="7">
    <location>
        <begin position="53"/>
        <end position="71"/>
    </location>
</feature>
<keyword evidence="6 7" id="KW-0472">Membrane</keyword>
<keyword evidence="2 7" id="KW-0813">Transport</keyword>
<dbReference type="CDD" id="cd06261">
    <property type="entry name" value="TM_PBP2"/>
    <property type="match status" value="1"/>
</dbReference>